<name>A0AC34FFW6_9BILA</name>
<sequence>MFGNGGIDDGHFPGFNDSLDGVFPDEILNGFNEDFNCNIDDFITDCSTINANSVDCYFPTDNVQTEFLDGMEEVDFSKVKSEKPSSSKKSCAKQPKREQDDCKKGFCKPNYPYSCLISLALKNSSDGQLSVSDIYSFVWYDFLLFFLLSKIQKILVKIFPFLNMQILDGKIQLDIIYR</sequence>
<accession>A0AC34FFW6</accession>
<reference evidence="2" key="1">
    <citation type="submission" date="2022-11" db="UniProtKB">
        <authorList>
            <consortium name="WormBaseParasite"/>
        </authorList>
    </citation>
    <scope>IDENTIFICATION</scope>
</reference>
<proteinExistence type="predicted"/>
<evidence type="ECO:0000313" key="2">
    <source>
        <dbReference type="WBParaSite" id="ES5_v2.g16280.t1"/>
    </source>
</evidence>
<dbReference type="Proteomes" id="UP000887579">
    <property type="component" value="Unplaced"/>
</dbReference>
<organism evidence="1 2">
    <name type="scientific">Panagrolaimus sp. ES5</name>
    <dbReference type="NCBI Taxonomy" id="591445"/>
    <lineage>
        <taxon>Eukaryota</taxon>
        <taxon>Metazoa</taxon>
        <taxon>Ecdysozoa</taxon>
        <taxon>Nematoda</taxon>
        <taxon>Chromadorea</taxon>
        <taxon>Rhabditida</taxon>
        <taxon>Tylenchina</taxon>
        <taxon>Panagrolaimomorpha</taxon>
        <taxon>Panagrolaimoidea</taxon>
        <taxon>Panagrolaimidae</taxon>
        <taxon>Panagrolaimus</taxon>
    </lineage>
</organism>
<evidence type="ECO:0000313" key="1">
    <source>
        <dbReference type="Proteomes" id="UP000887579"/>
    </source>
</evidence>
<dbReference type="WBParaSite" id="ES5_v2.g16280.t1">
    <property type="protein sequence ID" value="ES5_v2.g16280.t1"/>
    <property type="gene ID" value="ES5_v2.g16280"/>
</dbReference>
<protein>
    <submittedName>
        <fullName evidence="2">Fork-head domain-containing protein</fullName>
    </submittedName>
</protein>